<name>A0A8T1TYA5_9STRA</name>
<protein>
    <submittedName>
        <fullName evidence="1">Uncharacterized protein</fullName>
    </submittedName>
</protein>
<accession>A0A8T1TYA5</accession>
<sequence>MKRLYFEWYKEGYFANNITSGLRQHENRDSDEMYNNLAFGYASWIRVLKNSIQISRLKRIFA</sequence>
<evidence type="ECO:0000313" key="2">
    <source>
        <dbReference type="Proteomes" id="UP000688947"/>
    </source>
</evidence>
<comment type="caution">
    <text evidence="1">The sequence shown here is derived from an EMBL/GenBank/DDBJ whole genome shotgun (WGS) entry which is preliminary data.</text>
</comment>
<dbReference type="EMBL" id="JAENGZ010001044">
    <property type="protein sequence ID" value="KAG6951173.1"/>
    <property type="molecule type" value="Genomic_DNA"/>
</dbReference>
<organism evidence="1 2">
    <name type="scientific">Phytophthora cactorum</name>
    <dbReference type="NCBI Taxonomy" id="29920"/>
    <lineage>
        <taxon>Eukaryota</taxon>
        <taxon>Sar</taxon>
        <taxon>Stramenopiles</taxon>
        <taxon>Oomycota</taxon>
        <taxon>Peronosporomycetes</taxon>
        <taxon>Peronosporales</taxon>
        <taxon>Peronosporaceae</taxon>
        <taxon>Phytophthora</taxon>
    </lineage>
</organism>
<proteinExistence type="predicted"/>
<dbReference type="GO" id="GO:0005576">
    <property type="term" value="C:extracellular region"/>
    <property type="evidence" value="ECO:0007669"/>
    <property type="project" value="UniProtKB-SubCell"/>
</dbReference>
<dbReference type="Proteomes" id="UP000688947">
    <property type="component" value="Unassembled WGS sequence"/>
</dbReference>
<reference evidence="1" key="1">
    <citation type="submission" date="2021-01" db="EMBL/GenBank/DDBJ databases">
        <title>Phytophthora aleatoria, a newly-described species from Pinus radiata is distinct from Phytophthora cactorum isolates based on comparative genomics.</title>
        <authorList>
            <person name="Mcdougal R."/>
            <person name="Panda P."/>
            <person name="Williams N."/>
            <person name="Studholme D.J."/>
        </authorList>
    </citation>
    <scope>NUCLEOTIDE SEQUENCE</scope>
    <source>
        <strain evidence="1">NZFS 3830</strain>
    </source>
</reference>
<evidence type="ECO:0000313" key="1">
    <source>
        <dbReference type="EMBL" id="KAG6951173.1"/>
    </source>
</evidence>
<dbReference type="AlphaFoldDB" id="A0A8T1TYA5"/>
<gene>
    <name evidence="1" type="ORF">JG687_00013784</name>
</gene>